<feature type="domain" description="Outer membrane lipoprotein BamD-like" evidence="5">
    <location>
        <begin position="41"/>
        <end position="199"/>
    </location>
</feature>
<reference evidence="6" key="1">
    <citation type="submission" date="2020-10" db="EMBL/GenBank/DDBJ databases">
        <authorList>
            <person name="Gilroy R."/>
        </authorList>
    </citation>
    <scope>NUCLEOTIDE SEQUENCE</scope>
    <source>
        <strain evidence="6">ChiHjej13B12-12457</strain>
    </source>
</reference>
<dbReference type="InterPro" id="IPR039565">
    <property type="entry name" value="BamD-like"/>
</dbReference>
<dbReference type="AlphaFoldDB" id="A0A9D1E207"/>
<keyword evidence="1 4" id="KW-0732">Signal</keyword>
<evidence type="ECO:0000259" key="5">
    <source>
        <dbReference type="Pfam" id="PF13525"/>
    </source>
</evidence>
<evidence type="ECO:0000256" key="1">
    <source>
        <dbReference type="ARBA" id="ARBA00022729"/>
    </source>
</evidence>
<dbReference type="Gene3D" id="1.25.40.10">
    <property type="entry name" value="Tetratricopeptide repeat domain"/>
    <property type="match status" value="1"/>
</dbReference>
<evidence type="ECO:0000313" key="7">
    <source>
        <dbReference type="Proteomes" id="UP000886744"/>
    </source>
</evidence>
<dbReference type="EMBL" id="DVHI01000082">
    <property type="protein sequence ID" value="HIR63191.1"/>
    <property type="molecule type" value="Genomic_DNA"/>
</dbReference>
<evidence type="ECO:0000313" key="6">
    <source>
        <dbReference type="EMBL" id="HIR63191.1"/>
    </source>
</evidence>
<reference evidence="6" key="2">
    <citation type="journal article" date="2021" name="PeerJ">
        <title>Extensive microbial diversity within the chicken gut microbiome revealed by metagenomics and culture.</title>
        <authorList>
            <person name="Gilroy R."/>
            <person name="Ravi A."/>
            <person name="Getino M."/>
            <person name="Pursley I."/>
            <person name="Horton D.L."/>
            <person name="Alikhan N.F."/>
            <person name="Baker D."/>
            <person name="Gharbi K."/>
            <person name="Hall N."/>
            <person name="Watson M."/>
            <person name="Adriaenssens E.M."/>
            <person name="Foster-Nyarko E."/>
            <person name="Jarju S."/>
            <person name="Secka A."/>
            <person name="Antonio M."/>
            <person name="Oren A."/>
            <person name="Chaudhuri R.R."/>
            <person name="La Ragione R."/>
            <person name="Hildebrand F."/>
            <person name="Pallen M.J."/>
        </authorList>
    </citation>
    <scope>NUCLEOTIDE SEQUENCE</scope>
    <source>
        <strain evidence="6">ChiHjej13B12-12457</strain>
    </source>
</reference>
<evidence type="ECO:0000256" key="3">
    <source>
        <dbReference type="ARBA" id="ARBA00023237"/>
    </source>
</evidence>
<keyword evidence="3" id="KW-0998">Cell outer membrane</keyword>
<dbReference type="InterPro" id="IPR017689">
    <property type="entry name" value="BamD"/>
</dbReference>
<dbReference type="NCBIfam" id="TIGR03302">
    <property type="entry name" value="OM_YfiO"/>
    <property type="match status" value="1"/>
</dbReference>
<gene>
    <name evidence="6" type="primary">bamD</name>
    <name evidence="6" type="ORF">IAC94_06695</name>
</gene>
<dbReference type="Proteomes" id="UP000886744">
    <property type="component" value="Unassembled WGS sequence"/>
</dbReference>
<feature type="signal peptide" evidence="4">
    <location>
        <begin position="1"/>
        <end position="26"/>
    </location>
</feature>
<organism evidence="6 7">
    <name type="scientific">Candidatus Coprenecus avistercoris</name>
    <dbReference type="NCBI Taxonomy" id="2840730"/>
    <lineage>
        <taxon>Bacteria</taxon>
        <taxon>Pseudomonadati</taxon>
        <taxon>Bacteroidota</taxon>
        <taxon>Bacteroidia</taxon>
        <taxon>Bacteroidales</taxon>
        <taxon>Rikenellaceae</taxon>
        <taxon>Rikenellaceae incertae sedis</taxon>
        <taxon>Candidatus Coprenecus</taxon>
    </lineage>
</organism>
<proteinExistence type="predicted"/>
<sequence length="271" mass="31790">MIKNIFRKPVLLAASLTALMTLSCKSQYELMLEGNDIPAKYKMAFELFDAGKYSKAASMFESLKLGVRGTLQDDTVQYYTAYSHYCFGDMMAAEQAFDSYISMFPRSPFVDKARFMYLDCLYQGTYRYELDQTPTYKALSAINEYLIDYPDNDYTPQCRAMIEDLEERLDRKAYESAKLYYTIEDYKAAHYALRLVLKEDASNIYREDIMYYTVLAAYKYADNSVPEKQRERFVTFTDDYYTFVSEYPESGYRKELDGLAHRAQNFLNKNK</sequence>
<comment type="caution">
    <text evidence="6">The sequence shown here is derived from an EMBL/GenBank/DDBJ whole genome shotgun (WGS) entry which is preliminary data.</text>
</comment>
<dbReference type="InterPro" id="IPR011990">
    <property type="entry name" value="TPR-like_helical_dom_sf"/>
</dbReference>
<protein>
    <submittedName>
        <fullName evidence="6">Outer membrane protein assembly factor BamD</fullName>
    </submittedName>
</protein>
<dbReference type="PROSITE" id="PS51257">
    <property type="entry name" value="PROKAR_LIPOPROTEIN"/>
    <property type="match status" value="1"/>
</dbReference>
<evidence type="ECO:0000256" key="2">
    <source>
        <dbReference type="ARBA" id="ARBA00023136"/>
    </source>
</evidence>
<keyword evidence="2" id="KW-0472">Membrane</keyword>
<evidence type="ECO:0000256" key="4">
    <source>
        <dbReference type="SAM" id="SignalP"/>
    </source>
</evidence>
<dbReference type="SUPFAM" id="SSF48452">
    <property type="entry name" value="TPR-like"/>
    <property type="match status" value="1"/>
</dbReference>
<name>A0A9D1E207_9BACT</name>
<dbReference type="Pfam" id="PF13525">
    <property type="entry name" value="YfiO"/>
    <property type="match status" value="1"/>
</dbReference>
<accession>A0A9D1E207</accession>
<feature type="chain" id="PRO_5039637999" evidence="4">
    <location>
        <begin position="27"/>
        <end position="271"/>
    </location>
</feature>